<feature type="site" description="ATP" evidence="11">
    <location>
        <position position="36"/>
    </location>
</feature>
<evidence type="ECO:0000256" key="5">
    <source>
        <dbReference type="ARBA" id="ARBA00022723"/>
    </source>
</evidence>
<dbReference type="EMBL" id="CP029185">
    <property type="protein sequence ID" value="AWH88762.1"/>
    <property type="molecule type" value="Genomic_DNA"/>
</dbReference>
<organism evidence="13 14">
    <name type="scientific">Limnobaculum parvum</name>
    <dbReference type="NCBI Taxonomy" id="2172103"/>
    <lineage>
        <taxon>Bacteria</taxon>
        <taxon>Pseudomonadati</taxon>
        <taxon>Pseudomonadota</taxon>
        <taxon>Gammaproteobacteria</taxon>
        <taxon>Enterobacterales</taxon>
        <taxon>Budviciaceae</taxon>
        <taxon>Limnobaculum</taxon>
    </lineage>
</organism>
<dbReference type="HAMAP" id="MF_01497">
    <property type="entry name" value="SrkA_kinase"/>
    <property type="match status" value="1"/>
</dbReference>
<evidence type="ECO:0000313" key="14">
    <source>
        <dbReference type="Proteomes" id="UP000244908"/>
    </source>
</evidence>
<keyword evidence="10 11" id="KW-0346">Stress response</keyword>
<evidence type="ECO:0000256" key="1">
    <source>
        <dbReference type="ARBA" id="ARBA00022490"/>
    </source>
</evidence>
<feature type="domain" description="Aminoglycoside phosphotransferase" evidence="12">
    <location>
        <begin position="32"/>
        <end position="260"/>
    </location>
</feature>
<dbReference type="InterPro" id="IPR011009">
    <property type="entry name" value="Kinase-like_dom_sf"/>
</dbReference>
<feature type="binding site" evidence="11">
    <location>
        <position position="206"/>
    </location>
    <ligand>
        <name>Mg(2+)</name>
        <dbReference type="ChEBI" id="CHEBI:18420"/>
    </ligand>
</feature>
<dbReference type="KEGG" id="lpv:HYN51_09435"/>
<comment type="similarity">
    <text evidence="11">Belongs to the SrkA/RdoA protein kinase family.</text>
</comment>
<dbReference type="GO" id="GO:0005524">
    <property type="term" value="F:ATP binding"/>
    <property type="evidence" value="ECO:0007669"/>
    <property type="project" value="UniProtKB-UniRule"/>
</dbReference>
<evidence type="ECO:0000313" key="13">
    <source>
        <dbReference type="EMBL" id="AWH88762.1"/>
    </source>
</evidence>
<evidence type="ECO:0000256" key="3">
    <source>
        <dbReference type="ARBA" id="ARBA00022553"/>
    </source>
</evidence>
<evidence type="ECO:0000256" key="4">
    <source>
        <dbReference type="ARBA" id="ARBA00022679"/>
    </source>
</evidence>
<keyword evidence="6 11" id="KW-0547">Nucleotide-binding</keyword>
<keyword evidence="1 11" id="KW-0963">Cytoplasm</keyword>
<evidence type="ECO:0000256" key="10">
    <source>
        <dbReference type="ARBA" id="ARBA00023016"/>
    </source>
</evidence>
<dbReference type="GO" id="GO:0106310">
    <property type="term" value="F:protein serine kinase activity"/>
    <property type="evidence" value="ECO:0007669"/>
    <property type="project" value="RHEA"/>
</dbReference>
<dbReference type="GO" id="GO:0005737">
    <property type="term" value="C:cytoplasm"/>
    <property type="evidence" value="ECO:0007669"/>
    <property type="project" value="UniProtKB-SubCell"/>
</dbReference>
<comment type="subunit">
    <text evidence="11">Monomer.</text>
</comment>
<comment type="catalytic activity">
    <reaction evidence="11">
        <text>L-seryl-[protein] + ATP = O-phospho-L-seryl-[protein] + ADP + H(+)</text>
        <dbReference type="Rhea" id="RHEA:17989"/>
        <dbReference type="Rhea" id="RHEA-COMP:9863"/>
        <dbReference type="Rhea" id="RHEA-COMP:11604"/>
        <dbReference type="ChEBI" id="CHEBI:15378"/>
        <dbReference type="ChEBI" id="CHEBI:29999"/>
        <dbReference type="ChEBI" id="CHEBI:30616"/>
        <dbReference type="ChEBI" id="CHEBI:83421"/>
        <dbReference type="ChEBI" id="CHEBI:456216"/>
        <dbReference type="EC" id="2.7.11.1"/>
    </reaction>
</comment>
<keyword evidence="2 11" id="KW-0723">Serine/threonine-protein kinase</keyword>
<comment type="function">
    <text evidence="11">A protein kinase that phosphorylates Ser and Thr residues. Probably acts to suppress the effects of stress linked to accumulation of reactive oxygen species. Probably involved in the extracytoplasmic stress response.</text>
</comment>
<feature type="active site" evidence="11">
    <location>
        <position position="217"/>
    </location>
</feature>
<proteinExistence type="inferred from homology"/>
<dbReference type="EC" id="2.7.11.1" evidence="11"/>
<dbReference type="PANTHER" id="PTHR39573:SF1">
    <property type="entry name" value="STRESS RESPONSE KINASE A"/>
    <property type="match status" value="1"/>
</dbReference>
<reference evidence="13 14" key="1">
    <citation type="journal article" date="2019" name="Int. J. Syst. Evol. Microbiol.">
        <title>Limnobaculum parvum gen. nov., sp. nov., isolated from a freshwater lake.</title>
        <authorList>
            <person name="Baek C."/>
            <person name="Shin S.K."/>
            <person name="Yi H."/>
        </authorList>
    </citation>
    <scope>NUCLEOTIDE SEQUENCE [LARGE SCALE GENOMIC DNA]</scope>
    <source>
        <strain evidence="13 14">HYN0051</strain>
    </source>
</reference>
<gene>
    <name evidence="11" type="primary">srkA</name>
    <name evidence="13" type="ORF">HYN51_09435</name>
</gene>
<comment type="catalytic activity">
    <reaction evidence="11">
        <text>L-threonyl-[protein] + ATP = O-phospho-L-threonyl-[protein] + ADP + H(+)</text>
        <dbReference type="Rhea" id="RHEA:46608"/>
        <dbReference type="Rhea" id="RHEA-COMP:11060"/>
        <dbReference type="Rhea" id="RHEA-COMP:11605"/>
        <dbReference type="ChEBI" id="CHEBI:15378"/>
        <dbReference type="ChEBI" id="CHEBI:30013"/>
        <dbReference type="ChEBI" id="CHEBI:30616"/>
        <dbReference type="ChEBI" id="CHEBI:61977"/>
        <dbReference type="ChEBI" id="CHEBI:456216"/>
        <dbReference type="EC" id="2.7.11.1"/>
    </reaction>
</comment>
<comment type="cofactor">
    <cofactor evidence="11">
        <name>Mg(2+)</name>
        <dbReference type="ChEBI" id="CHEBI:18420"/>
    </cofactor>
</comment>
<dbReference type="RefSeq" id="WP_108900819.1">
    <property type="nucleotide sequence ID" value="NZ_CP029185.2"/>
</dbReference>
<evidence type="ECO:0000256" key="11">
    <source>
        <dbReference type="HAMAP-Rule" id="MF_01497"/>
    </source>
</evidence>
<evidence type="ECO:0000256" key="6">
    <source>
        <dbReference type="ARBA" id="ARBA00022741"/>
    </source>
</evidence>
<evidence type="ECO:0000256" key="2">
    <source>
        <dbReference type="ARBA" id="ARBA00022527"/>
    </source>
</evidence>
<evidence type="ECO:0000256" key="8">
    <source>
        <dbReference type="ARBA" id="ARBA00022840"/>
    </source>
</evidence>
<accession>A0A2Y9TYR9</accession>
<name>A0A2Y9TYR9_9GAMM</name>
<dbReference type="NCBIfam" id="NF008738">
    <property type="entry name" value="PRK11768.1"/>
    <property type="match status" value="1"/>
</dbReference>
<dbReference type="GO" id="GO:0004674">
    <property type="term" value="F:protein serine/threonine kinase activity"/>
    <property type="evidence" value="ECO:0007669"/>
    <property type="project" value="UniProtKB-UniRule"/>
</dbReference>
<feature type="binding site" evidence="11">
    <location>
        <position position="217"/>
    </location>
    <ligand>
        <name>Mg(2+)</name>
        <dbReference type="ChEBI" id="CHEBI:18420"/>
    </ligand>
</feature>
<dbReference type="Pfam" id="PF01636">
    <property type="entry name" value="APH"/>
    <property type="match status" value="1"/>
</dbReference>
<keyword evidence="5 11" id="KW-0479">Metal-binding</keyword>
<evidence type="ECO:0000256" key="7">
    <source>
        <dbReference type="ARBA" id="ARBA00022777"/>
    </source>
</evidence>
<dbReference type="OrthoDB" id="5392197at2"/>
<keyword evidence="8 11" id="KW-0067">ATP-binding</keyword>
<dbReference type="InterPro" id="IPR032882">
    <property type="entry name" value="SrkA/RdoA"/>
</dbReference>
<keyword evidence="7 11" id="KW-0418">Kinase</keyword>
<dbReference type="InterPro" id="IPR002575">
    <property type="entry name" value="Aminoglycoside_PTrfase"/>
</dbReference>
<dbReference type="AlphaFoldDB" id="A0A2Y9TYR9"/>
<evidence type="ECO:0000259" key="12">
    <source>
        <dbReference type="Pfam" id="PF01636"/>
    </source>
</evidence>
<dbReference type="SUPFAM" id="SSF56112">
    <property type="entry name" value="Protein kinase-like (PK-like)"/>
    <property type="match status" value="1"/>
</dbReference>
<dbReference type="PANTHER" id="PTHR39573">
    <property type="entry name" value="STRESS RESPONSE KINASE A"/>
    <property type="match status" value="1"/>
</dbReference>
<dbReference type="GO" id="GO:0000287">
    <property type="term" value="F:magnesium ion binding"/>
    <property type="evidence" value="ECO:0007669"/>
    <property type="project" value="UniProtKB-UniRule"/>
</dbReference>
<feature type="active site" description="Proton acceptor" evidence="11">
    <location>
        <position position="201"/>
    </location>
</feature>
<dbReference type="Proteomes" id="UP000244908">
    <property type="component" value="Chromosome"/>
</dbReference>
<keyword evidence="3 11" id="KW-0597">Phosphoprotein</keyword>
<sequence length="328" mass="38540">MNSAAFAFHTLMPDMILDALESVGLRVDSGLTALNSYENRVYQFMDEDRKRYVAKFYRPERWLPEQIQEEHDFSLTLSEAEIPVVAPLVINKQTLHHHQGYMFAVFPSMGGRQYEVDNLDHLEWVARFLGRIHQISRQQPFVVRSTMGLDEYLYQPRRVLEESSLVPASIKPLLLPVLDELIQAVEQHWHTDWALSRLHGDCHPGNILWRDGPMFVDLDDARNGPVVQDIWMLLQGERSEQLMQLDLFVESYSEFADFDQRELALIEPLRCMRMVYYLAWVVRRWEDPAFPKSFPWIADNDFWQAQPSLFTEQAKLLQVPPLQLMPMY</sequence>
<evidence type="ECO:0000256" key="9">
    <source>
        <dbReference type="ARBA" id="ARBA00022842"/>
    </source>
</evidence>
<keyword evidence="9 11" id="KW-0460">Magnesium</keyword>
<comment type="subcellular location">
    <subcellularLocation>
        <location evidence="11">Cytoplasm</location>
    </subcellularLocation>
</comment>
<protein>
    <recommendedName>
        <fullName evidence="11">Stress response kinase A</fullName>
        <ecNumber evidence="11">2.7.11.1</ecNumber>
    </recommendedName>
    <alternativeName>
        <fullName evidence="11">Serine/threonine-protein kinase SrkA</fullName>
    </alternativeName>
</protein>
<keyword evidence="4 11" id="KW-0808">Transferase</keyword>
<dbReference type="Gene3D" id="1.20.1270.170">
    <property type="match status" value="1"/>
</dbReference>
<dbReference type="Gene3D" id="1.10.510.10">
    <property type="entry name" value="Transferase(Phosphotransferase) domain 1"/>
    <property type="match status" value="1"/>
</dbReference>
<dbReference type="Gene3D" id="3.30.200.70">
    <property type="match status" value="1"/>
</dbReference>
<keyword evidence="14" id="KW-1185">Reference proteome</keyword>